<dbReference type="GO" id="GO:0004674">
    <property type="term" value="F:protein serine/threonine kinase activity"/>
    <property type="evidence" value="ECO:0007669"/>
    <property type="project" value="UniProtKB-KW"/>
</dbReference>
<evidence type="ECO:0000313" key="19">
    <source>
        <dbReference type="EMBL" id="CAK9164200.1"/>
    </source>
</evidence>
<dbReference type="AlphaFoldDB" id="A0ABC8T4V0"/>
<keyword evidence="7 15" id="KW-0547">Nucleotide-binding</keyword>
<evidence type="ECO:0000313" key="20">
    <source>
        <dbReference type="Proteomes" id="UP001642360"/>
    </source>
</evidence>
<evidence type="ECO:0000256" key="3">
    <source>
        <dbReference type="ARBA" id="ARBA00022527"/>
    </source>
</evidence>
<keyword evidence="5" id="KW-0812">Transmembrane</keyword>
<dbReference type="PROSITE" id="PS00107">
    <property type="entry name" value="PROTEIN_KINASE_ATP"/>
    <property type="match status" value="1"/>
</dbReference>
<evidence type="ECO:0000256" key="4">
    <source>
        <dbReference type="ARBA" id="ARBA00022679"/>
    </source>
</evidence>
<dbReference type="Gene3D" id="1.10.510.10">
    <property type="entry name" value="Transferase(Phosphotransferase) domain 1"/>
    <property type="match status" value="1"/>
</dbReference>
<feature type="compositionally biased region" description="Polar residues" evidence="17">
    <location>
        <begin position="9"/>
        <end position="22"/>
    </location>
</feature>
<dbReference type="Pfam" id="PF07714">
    <property type="entry name" value="PK_Tyr_Ser-Thr"/>
    <property type="match status" value="1"/>
</dbReference>
<evidence type="ECO:0000256" key="1">
    <source>
        <dbReference type="ARBA" id="ARBA00004167"/>
    </source>
</evidence>
<evidence type="ECO:0000259" key="18">
    <source>
        <dbReference type="PROSITE" id="PS50011"/>
    </source>
</evidence>
<dbReference type="FunFam" id="1.10.510.10:FF:000569">
    <property type="entry name" value="Serine/threonine-protein kinase-like protein CCR4"/>
    <property type="match status" value="1"/>
</dbReference>
<dbReference type="CDD" id="cd14066">
    <property type="entry name" value="STKc_IRAK"/>
    <property type="match status" value="1"/>
</dbReference>
<evidence type="ECO:0000256" key="6">
    <source>
        <dbReference type="ARBA" id="ARBA00022729"/>
    </source>
</evidence>
<keyword evidence="10" id="KW-1133">Transmembrane helix</keyword>
<dbReference type="InterPro" id="IPR001245">
    <property type="entry name" value="Ser-Thr/Tyr_kinase_cat_dom"/>
</dbReference>
<dbReference type="SMART" id="SM00220">
    <property type="entry name" value="S_TKc"/>
    <property type="match status" value="1"/>
</dbReference>
<keyword evidence="12" id="KW-0325">Glycoprotein</keyword>
<evidence type="ECO:0000256" key="17">
    <source>
        <dbReference type="SAM" id="MobiDB-lite"/>
    </source>
</evidence>
<dbReference type="GO" id="GO:0005524">
    <property type="term" value="F:ATP binding"/>
    <property type="evidence" value="ECO:0007669"/>
    <property type="project" value="UniProtKB-UniRule"/>
</dbReference>
<evidence type="ECO:0000256" key="2">
    <source>
        <dbReference type="ARBA" id="ARBA00012513"/>
    </source>
</evidence>
<dbReference type="PANTHER" id="PTHR46146">
    <property type="entry name" value="SERINE/THREONINE-PROTEIN KINASE-LIKE PROTEIN CCR4"/>
    <property type="match status" value="1"/>
</dbReference>
<evidence type="ECO:0000256" key="14">
    <source>
        <dbReference type="ARBA" id="ARBA00048679"/>
    </source>
</evidence>
<keyword evidence="20" id="KW-1185">Reference proteome</keyword>
<dbReference type="InterPro" id="IPR011009">
    <property type="entry name" value="Kinase-like_dom_sf"/>
</dbReference>
<keyword evidence="4" id="KW-0808">Transferase</keyword>
<reference evidence="19 20" key="1">
    <citation type="submission" date="2024-02" db="EMBL/GenBank/DDBJ databases">
        <authorList>
            <person name="Vignale AGUSTIN F."/>
            <person name="Sosa J E."/>
            <person name="Modenutti C."/>
        </authorList>
    </citation>
    <scope>NUCLEOTIDE SEQUENCE [LARGE SCALE GENOMIC DNA]</scope>
</reference>
<sequence>MANGDVVSPSENGTNKPLSKSPNLARESSRKLRHQRSGTSFKHTDTAEKFYLSELAAATNNFSVENKIGGGSFGTVYRGKLVDNREVAIKRGETVSKMKKYQEKESAFDSELALLPRLHHKHLVELVGFCQEKEERLLVYEYMSNGALHDHLHSKNNVGKSSSILNSWKMRIKIALDAARGVEYLHNYAVPPIIHRDIKSSNILLDANWTARVSDFGLSLLGPESEQETMSIKAVGTVGYIDPEYYVLDILTAKSDVYGLGVILLELLTGKRAVFKEAGMGPIGVVEYARPRISAGELMSVLDKRVGPPETNEAEAVELVAYAAMHCVKLEGKERPNVAEVVASLDRALALCEDSSCSHSSTTFSVAFQHNFFSEEESM</sequence>
<name>A0ABC8T4V0_9AQUA</name>
<dbReference type="FunFam" id="3.30.200.20:FF:000466">
    <property type="entry name" value="Putative LRR receptor-like serine/threonine-protein kinase"/>
    <property type="match status" value="1"/>
</dbReference>
<comment type="caution">
    <text evidence="19">The sequence shown here is derived from an EMBL/GenBank/DDBJ whole genome shotgun (WGS) entry which is preliminary data.</text>
</comment>
<evidence type="ECO:0000256" key="11">
    <source>
        <dbReference type="ARBA" id="ARBA00023136"/>
    </source>
</evidence>
<evidence type="ECO:0000256" key="10">
    <source>
        <dbReference type="ARBA" id="ARBA00022989"/>
    </source>
</evidence>
<feature type="domain" description="Protein kinase" evidence="18">
    <location>
        <begin position="62"/>
        <end position="349"/>
    </location>
</feature>
<evidence type="ECO:0000256" key="5">
    <source>
        <dbReference type="ARBA" id="ARBA00022692"/>
    </source>
</evidence>
<protein>
    <recommendedName>
        <fullName evidence="2">non-specific serine/threonine protein kinase</fullName>
        <ecNumber evidence="2">2.7.11.1</ecNumber>
    </recommendedName>
</protein>
<dbReference type="InterPro" id="IPR017441">
    <property type="entry name" value="Protein_kinase_ATP_BS"/>
</dbReference>
<proteinExistence type="inferred from homology"/>
<dbReference type="Gene3D" id="3.30.200.20">
    <property type="entry name" value="Phosphorylase Kinase, domain 1"/>
    <property type="match status" value="1"/>
</dbReference>
<keyword evidence="9 15" id="KW-0067">ATP-binding</keyword>
<evidence type="ECO:0000256" key="9">
    <source>
        <dbReference type="ARBA" id="ARBA00022840"/>
    </source>
</evidence>
<feature type="binding site" evidence="15">
    <location>
        <position position="90"/>
    </location>
    <ligand>
        <name>ATP</name>
        <dbReference type="ChEBI" id="CHEBI:30616"/>
    </ligand>
</feature>
<feature type="region of interest" description="Disordered" evidence="17">
    <location>
        <begin position="1"/>
        <end position="40"/>
    </location>
</feature>
<dbReference type="GO" id="GO:0016020">
    <property type="term" value="C:membrane"/>
    <property type="evidence" value="ECO:0007669"/>
    <property type="project" value="UniProtKB-SubCell"/>
</dbReference>
<evidence type="ECO:0000256" key="12">
    <source>
        <dbReference type="ARBA" id="ARBA00023180"/>
    </source>
</evidence>
<evidence type="ECO:0000256" key="7">
    <source>
        <dbReference type="ARBA" id="ARBA00022741"/>
    </source>
</evidence>
<evidence type="ECO:0000256" key="15">
    <source>
        <dbReference type="PROSITE-ProRule" id="PRU10141"/>
    </source>
</evidence>
<dbReference type="PROSITE" id="PS50011">
    <property type="entry name" value="PROTEIN_KINASE_DOM"/>
    <property type="match status" value="1"/>
</dbReference>
<comment type="similarity">
    <text evidence="16">Belongs to the protein kinase superfamily.</text>
</comment>
<organism evidence="19 20">
    <name type="scientific">Ilex paraguariensis</name>
    <name type="common">yerba mate</name>
    <dbReference type="NCBI Taxonomy" id="185542"/>
    <lineage>
        <taxon>Eukaryota</taxon>
        <taxon>Viridiplantae</taxon>
        <taxon>Streptophyta</taxon>
        <taxon>Embryophyta</taxon>
        <taxon>Tracheophyta</taxon>
        <taxon>Spermatophyta</taxon>
        <taxon>Magnoliopsida</taxon>
        <taxon>eudicotyledons</taxon>
        <taxon>Gunneridae</taxon>
        <taxon>Pentapetalae</taxon>
        <taxon>asterids</taxon>
        <taxon>campanulids</taxon>
        <taxon>Aquifoliales</taxon>
        <taxon>Aquifoliaceae</taxon>
        <taxon>Ilex</taxon>
    </lineage>
</organism>
<comment type="catalytic activity">
    <reaction evidence="14">
        <text>L-seryl-[protein] + ATP = O-phospho-L-seryl-[protein] + ADP + H(+)</text>
        <dbReference type="Rhea" id="RHEA:17989"/>
        <dbReference type="Rhea" id="RHEA-COMP:9863"/>
        <dbReference type="Rhea" id="RHEA-COMP:11604"/>
        <dbReference type="ChEBI" id="CHEBI:15378"/>
        <dbReference type="ChEBI" id="CHEBI:29999"/>
        <dbReference type="ChEBI" id="CHEBI:30616"/>
        <dbReference type="ChEBI" id="CHEBI:83421"/>
        <dbReference type="ChEBI" id="CHEBI:456216"/>
        <dbReference type="EC" id="2.7.11.1"/>
    </reaction>
</comment>
<evidence type="ECO:0000256" key="16">
    <source>
        <dbReference type="RuleBase" id="RU000304"/>
    </source>
</evidence>
<comment type="catalytic activity">
    <reaction evidence="13">
        <text>L-threonyl-[protein] + ATP = O-phospho-L-threonyl-[protein] + ADP + H(+)</text>
        <dbReference type="Rhea" id="RHEA:46608"/>
        <dbReference type="Rhea" id="RHEA-COMP:11060"/>
        <dbReference type="Rhea" id="RHEA-COMP:11605"/>
        <dbReference type="ChEBI" id="CHEBI:15378"/>
        <dbReference type="ChEBI" id="CHEBI:30013"/>
        <dbReference type="ChEBI" id="CHEBI:30616"/>
        <dbReference type="ChEBI" id="CHEBI:61977"/>
        <dbReference type="ChEBI" id="CHEBI:456216"/>
        <dbReference type="EC" id="2.7.11.1"/>
    </reaction>
</comment>
<keyword evidence="3 16" id="KW-0723">Serine/threonine-protein kinase</keyword>
<keyword evidence="6" id="KW-0732">Signal</keyword>
<evidence type="ECO:0000256" key="13">
    <source>
        <dbReference type="ARBA" id="ARBA00047899"/>
    </source>
</evidence>
<dbReference type="EC" id="2.7.11.1" evidence="2"/>
<dbReference type="PANTHER" id="PTHR46146:SF1">
    <property type="entry name" value="SERINE_THREONINE-PROTEIN KINASE-LIKE PROTEIN CCR3"/>
    <property type="match status" value="1"/>
</dbReference>
<dbReference type="InterPro" id="IPR000719">
    <property type="entry name" value="Prot_kinase_dom"/>
</dbReference>
<keyword evidence="8" id="KW-0418">Kinase</keyword>
<gene>
    <name evidence="19" type="ORF">ILEXP_LOCUS33293</name>
</gene>
<keyword evidence="11" id="KW-0472">Membrane</keyword>
<accession>A0ABC8T4V0</accession>
<dbReference type="PROSITE" id="PS00108">
    <property type="entry name" value="PROTEIN_KINASE_ST"/>
    <property type="match status" value="1"/>
</dbReference>
<dbReference type="InterPro" id="IPR008271">
    <property type="entry name" value="Ser/Thr_kinase_AS"/>
</dbReference>
<dbReference type="EMBL" id="CAUOFW020004169">
    <property type="protein sequence ID" value="CAK9164200.1"/>
    <property type="molecule type" value="Genomic_DNA"/>
</dbReference>
<dbReference type="Proteomes" id="UP001642360">
    <property type="component" value="Unassembled WGS sequence"/>
</dbReference>
<dbReference type="SUPFAM" id="SSF56112">
    <property type="entry name" value="Protein kinase-like (PK-like)"/>
    <property type="match status" value="1"/>
</dbReference>
<evidence type="ECO:0000256" key="8">
    <source>
        <dbReference type="ARBA" id="ARBA00022777"/>
    </source>
</evidence>
<comment type="subcellular location">
    <subcellularLocation>
        <location evidence="1">Membrane</location>
        <topology evidence="1">Single-pass membrane protein</topology>
    </subcellularLocation>
</comment>